<dbReference type="AlphaFoldDB" id="A0A6P5ZNI1"/>
<feature type="compositionally biased region" description="Polar residues" evidence="8">
    <location>
        <begin position="270"/>
        <end position="283"/>
    </location>
</feature>
<feature type="transmembrane region" description="Helical" evidence="9">
    <location>
        <begin position="415"/>
        <end position="436"/>
    </location>
</feature>
<dbReference type="PROSITE" id="PS50297">
    <property type="entry name" value="ANK_REP_REGION"/>
    <property type="match status" value="3"/>
</dbReference>
<dbReference type="PANTHER" id="PTHR24186">
    <property type="entry name" value="PROTEIN PHOSPHATASE 1 REGULATORY SUBUNIT"/>
    <property type="match status" value="1"/>
</dbReference>
<evidence type="ECO:0000256" key="2">
    <source>
        <dbReference type="ARBA" id="ARBA00022692"/>
    </source>
</evidence>
<dbReference type="InterPro" id="IPR036770">
    <property type="entry name" value="Ankyrin_rpt-contain_sf"/>
</dbReference>
<reference evidence="12" key="1">
    <citation type="submission" date="2025-08" db="UniProtKB">
        <authorList>
            <consortium name="RefSeq"/>
        </authorList>
    </citation>
    <scope>IDENTIFICATION</scope>
    <source>
        <tissue evidence="12">Fruit stalk</tissue>
    </source>
</reference>
<keyword evidence="5 7" id="KW-0040">ANK repeat</keyword>
<dbReference type="RefSeq" id="XP_022754102.1">
    <property type="nucleotide sequence ID" value="XM_022898367.1"/>
</dbReference>
<accession>A0A6P5ZNI1</accession>
<dbReference type="Proteomes" id="UP000515121">
    <property type="component" value="Unplaced"/>
</dbReference>
<evidence type="ECO:0000256" key="9">
    <source>
        <dbReference type="SAM" id="Phobius"/>
    </source>
</evidence>
<feature type="transmembrane region" description="Helical" evidence="9">
    <location>
        <begin position="375"/>
        <end position="408"/>
    </location>
</feature>
<dbReference type="PANTHER" id="PTHR24186:SF37">
    <property type="entry name" value="PGG DOMAIN-CONTAINING PROTEIN"/>
    <property type="match status" value="1"/>
</dbReference>
<keyword evidence="11" id="KW-1185">Reference proteome</keyword>
<dbReference type="OrthoDB" id="674805at2759"/>
<sequence>MDLRLYEAARTGNTSSLRALLDEDPLILERGSLDSIAETCLHVAALAGSVDFVKEIMSFKPELAERINRDGFSPIHMASVNGYVDIVKDLLMSNKELSRQKSADGRTALHFAAITGRVDVLRTLINSCPECKADLTDQDETALHISLKNNQVEAFEMLLGKLKEINAEEVKRLVNAKDCDGNTILHIAVARKQFRVAKLLLDLEVEVNSENKSGYTALDMLFHSRRTVDDAMDHEIRKMLQKAGAHRSHQDIIEASTSTVATHQDDRQTNFDSYQDGENNATSHHLPENNLTPKMCNDCDLWMPWKFIVKEVSFVWKMWSTLSQEIENSKPEMQNALMVVAVLIATVTYQSVLSPPGGYRQFDSKEDPNPVHSSGIAIIASDAIMFLFVIFFSSIGFFVSVVIILMLTREFPLKLLLRVAVLAVSADFVCTIVYIAPIEFNVIYIVVMVMFVLVGIHLLYFMLWMLSRYKRAGRRQPEC</sequence>
<dbReference type="Pfam" id="PF12796">
    <property type="entry name" value="Ank_2"/>
    <property type="match status" value="1"/>
</dbReference>
<keyword evidence="2 9" id="KW-0812">Transmembrane</keyword>
<evidence type="ECO:0000256" key="3">
    <source>
        <dbReference type="ARBA" id="ARBA00022737"/>
    </source>
</evidence>
<evidence type="ECO:0000256" key="4">
    <source>
        <dbReference type="ARBA" id="ARBA00022989"/>
    </source>
</evidence>
<dbReference type="Pfam" id="PF13637">
    <property type="entry name" value="Ank_4"/>
    <property type="match status" value="1"/>
</dbReference>
<dbReference type="PROSITE" id="PS50088">
    <property type="entry name" value="ANK_REPEAT"/>
    <property type="match status" value="3"/>
</dbReference>
<dbReference type="KEGG" id="dzi:111302466"/>
<evidence type="ECO:0000313" key="11">
    <source>
        <dbReference type="Proteomes" id="UP000515121"/>
    </source>
</evidence>
<proteinExistence type="predicted"/>
<dbReference type="Pfam" id="PF13857">
    <property type="entry name" value="Ank_5"/>
    <property type="match status" value="1"/>
</dbReference>
<evidence type="ECO:0000259" key="10">
    <source>
        <dbReference type="Pfam" id="PF13962"/>
    </source>
</evidence>
<evidence type="ECO:0000256" key="6">
    <source>
        <dbReference type="ARBA" id="ARBA00023136"/>
    </source>
</evidence>
<evidence type="ECO:0000256" key="7">
    <source>
        <dbReference type="PROSITE-ProRule" id="PRU00023"/>
    </source>
</evidence>
<evidence type="ECO:0000256" key="8">
    <source>
        <dbReference type="SAM" id="MobiDB-lite"/>
    </source>
</evidence>
<keyword evidence="6 9" id="KW-0472">Membrane</keyword>
<keyword evidence="3" id="KW-0677">Repeat</keyword>
<dbReference type="SMART" id="SM00248">
    <property type="entry name" value="ANK"/>
    <property type="match status" value="5"/>
</dbReference>
<feature type="repeat" description="ANK" evidence="7">
    <location>
        <begin position="70"/>
        <end position="102"/>
    </location>
</feature>
<feature type="region of interest" description="Disordered" evidence="8">
    <location>
        <begin position="257"/>
        <end position="290"/>
    </location>
</feature>
<protein>
    <submittedName>
        <fullName evidence="12">Ankyrin repeat-containing protein BDA1-like</fullName>
    </submittedName>
</protein>
<feature type="repeat" description="ANK" evidence="7">
    <location>
        <begin position="104"/>
        <end position="126"/>
    </location>
</feature>
<name>A0A6P5ZNI1_DURZI</name>
<dbReference type="InterPro" id="IPR002110">
    <property type="entry name" value="Ankyrin_rpt"/>
</dbReference>
<keyword evidence="4 9" id="KW-1133">Transmembrane helix</keyword>
<evidence type="ECO:0000313" key="12">
    <source>
        <dbReference type="RefSeq" id="XP_022754102.1"/>
    </source>
</evidence>
<dbReference type="SUPFAM" id="SSF48403">
    <property type="entry name" value="Ankyrin repeat"/>
    <property type="match status" value="1"/>
</dbReference>
<dbReference type="Pfam" id="PF13962">
    <property type="entry name" value="PGG"/>
    <property type="match status" value="1"/>
</dbReference>
<organism evidence="11 12">
    <name type="scientific">Durio zibethinus</name>
    <name type="common">Durian</name>
    <dbReference type="NCBI Taxonomy" id="66656"/>
    <lineage>
        <taxon>Eukaryota</taxon>
        <taxon>Viridiplantae</taxon>
        <taxon>Streptophyta</taxon>
        <taxon>Embryophyta</taxon>
        <taxon>Tracheophyta</taxon>
        <taxon>Spermatophyta</taxon>
        <taxon>Magnoliopsida</taxon>
        <taxon>eudicotyledons</taxon>
        <taxon>Gunneridae</taxon>
        <taxon>Pentapetalae</taxon>
        <taxon>rosids</taxon>
        <taxon>malvids</taxon>
        <taxon>Malvales</taxon>
        <taxon>Malvaceae</taxon>
        <taxon>Helicteroideae</taxon>
        <taxon>Durio</taxon>
    </lineage>
</organism>
<dbReference type="Gene3D" id="1.25.40.20">
    <property type="entry name" value="Ankyrin repeat-containing domain"/>
    <property type="match status" value="1"/>
</dbReference>
<evidence type="ECO:0000256" key="5">
    <source>
        <dbReference type="ARBA" id="ARBA00023043"/>
    </source>
</evidence>
<dbReference type="GeneID" id="111302466"/>
<dbReference type="InterPro" id="IPR026961">
    <property type="entry name" value="PGG_dom"/>
</dbReference>
<gene>
    <name evidence="12" type="primary">LOC111302466</name>
</gene>
<evidence type="ECO:0000256" key="1">
    <source>
        <dbReference type="ARBA" id="ARBA00004141"/>
    </source>
</evidence>
<feature type="transmembrane region" description="Helical" evidence="9">
    <location>
        <begin position="442"/>
        <end position="466"/>
    </location>
</feature>
<dbReference type="GO" id="GO:0005886">
    <property type="term" value="C:plasma membrane"/>
    <property type="evidence" value="ECO:0007669"/>
    <property type="project" value="TreeGrafter"/>
</dbReference>
<feature type="domain" description="PGG" evidence="10">
    <location>
        <begin position="332"/>
        <end position="429"/>
    </location>
</feature>
<feature type="repeat" description="ANK" evidence="7">
    <location>
        <begin position="180"/>
        <end position="212"/>
    </location>
</feature>
<comment type="subcellular location">
    <subcellularLocation>
        <location evidence="1">Membrane</location>
        <topology evidence="1">Multi-pass membrane protein</topology>
    </subcellularLocation>
</comment>